<evidence type="ECO:0000256" key="2">
    <source>
        <dbReference type="ARBA" id="ARBA00007379"/>
    </source>
</evidence>
<feature type="domain" description="ABC3 transporter permease C-terminal" evidence="12">
    <location>
        <begin position="166"/>
        <end position="273"/>
    </location>
</feature>
<keyword evidence="8 10" id="KW-0472">Membrane</keyword>
<dbReference type="InterPro" id="IPR004513">
    <property type="entry name" value="FtsX"/>
</dbReference>
<dbReference type="KEGG" id="ggr:HKW67_03280"/>
<dbReference type="Gene3D" id="3.30.70.3040">
    <property type="match status" value="1"/>
</dbReference>
<feature type="transmembrane region" description="Helical" evidence="11">
    <location>
        <begin position="209"/>
        <end position="232"/>
    </location>
</feature>
<feature type="domain" description="FtsX extracellular" evidence="13">
    <location>
        <begin position="50"/>
        <end position="143"/>
    </location>
</feature>
<comment type="similarity">
    <text evidence="2 10">Belongs to the ABC-4 integral membrane protein family. FtsX subfamily.</text>
</comment>
<proteinExistence type="inferred from homology"/>
<dbReference type="PANTHER" id="PTHR47755">
    <property type="entry name" value="CELL DIVISION PROTEIN FTSX"/>
    <property type="match status" value="1"/>
</dbReference>
<evidence type="ECO:0000256" key="9">
    <source>
        <dbReference type="ARBA" id="ARBA00023306"/>
    </source>
</evidence>
<keyword evidence="15" id="KW-1185">Reference proteome</keyword>
<protein>
    <recommendedName>
        <fullName evidence="3 10">Cell division protein FtsX</fullName>
    </recommendedName>
</protein>
<dbReference type="Pfam" id="PF18075">
    <property type="entry name" value="FtsX_ECD"/>
    <property type="match status" value="1"/>
</dbReference>
<name>A0A6M4IL61_9BACT</name>
<dbReference type="InterPro" id="IPR003838">
    <property type="entry name" value="ABC3_permease_C"/>
</dbReference>
<comment type="subcellular location">
    <subcellularLocation>
        <location evidence="1">Cell membrane</location>
        <topology evidence="1">Multi-pass membrane protein</topology>
    </subcellularLocation>
</comment>
<dbReference type="InterPro" id="IPR040690">
    <property type="entry name" value="FtsX_ECD"/>
</dbReference>
<keyword evidence="6 11" id="KW-0812">Transmembrane</keyword>
<organism evidence="14 15">
    <name type="scientific">Gemmatimonas groenlandica</name>
    <dbReference type="NCBI Taxonomy" id="2732249"/>
    <lineage>
        <taxon>Bacteria</taxon>
        <taxon>Pseudomonadati</taxon>
        <taxon>Gemmatimonadota</taxon>
        <taxon>Gemmatimonadia</taxon>
        <taxon>Gemmatimonadales</taxon>
        <taxon>Gemmatimonadaceae</taxon>
        <taxon>Gemmatimonas</taxon>
    </lineage>
</organism>
<feature type="transmembrane region" description="Helical" evidence="11">
    <location>
        <begin position="159"/>
        <end position="188"/>
    </location>
</feature>
<evidence type="ECO:0000259" key="12">
    <source>
        <dbReference type="Pfam" id="PF02687"/>
    </source>
</evidence>
<dbReference type="GO" id="GO:0051301">
    <property type="term" value="P:cell division"/>
    <property type="evidence" value="ECO:0007669"/>
    <property type="project" value="UniProtKB-KW"/>
</dbReference>
<evidence type="ECO:0000256" key="7">
    <source>
        <dbReference type="ARBA" id="ARBA00022989"/>
    </source>
</evidence>
<dbReference type="GO" id="GO:0005886">
    <property type="term" value="C:plasma membrane"/>
    <property type="evidence" value="ECO:0007669"/>
    <property type="project" value="UniProtKB-SubCell"/>
</dbReference>
<feature type="transmembrane region" description="Helical" evidence="11">
    <location>
        <begin position="12"/>
        <end position="37"/>
    </location>
</feature>
<accession>A0A6M4IL61</accession>
<keyword evidence="4 10" id="KW-1003">Cell membrane</keyword>
<dbReference type="Proteomes" id="UP000500938">
    <property type="component" value="Chromosome"/>
</dbReference>
<keyword evidence="5 10" id="KW-0132">Cell division</keyword>
<evidence type="ECO:0000256" key="8">
    <source>
        <dbReference type="ARBA" id="ARBA00023136"/>
    </source>
</evidence>
<dbReference type="Pfam" id="PF02687">
    <property type="entry name" value="FtsX"/>
    <property type="match status" value="1"/>
</dbReference>
<evidence type="ECO:0000256" key="4">
    <source>
        <dbReference type="ARBA" id="ARBA00022475"/>
    </source>
</evidence>
<evidence type="ECO:0000256" key="1">
    <source>
        <dbReference type="ARBA" id="ARBA00004651"/>
    </source>
</evidence>
<sequence length="282" mass="30810">MREVFLAFKRAPLLAMLGVTTIAFSLFAFGLFGLVAINIKSALLEIEDRVEIRAFLIDGAKDAQVEELMQGINKIPQVADVGYVSPDSALQRARAELEEFRDVMEGAMLPGSVELRLKEGARDPETVQTISRRLQTFPVVEEVRYGREWVEKLYRIRNIAGIAGSVLGSVFALVAIIIIGSTIRMAILARTKEIEIMRLVGATNNFVRLPYLIDGTLKGLAGGAIAAALAWTAVQLVSKNLMAAQFFNAEQVMLGIAAGGVLGLVGSWLSVGRHLRRVWRDA</sequence>
<evidence type="ECO:0000256" key="3">
    <source>
        <dbReference type="ARBA" id="ARBA00021907"/>
    </source>
</evidence>
<keyword evidence="9 10" id="KW-0131">Cell cycle</keyword>
<evidence type="ECO:0000256" key="10">
    <source>
        <dbReference type="PIRNR" id="PIRNR003097"/>
    </source>
</evidence>
<dbReference type="PIRSF" id="PIRSF003097">
    <property type="entry name" value="FtsX"/>
    <property type="match status" value="1"/>
</dbReference>
<dbReference type="RefSeq" id="WP_171224035.1">
    <property type="nucleotide sequence ID" value="NZ_CP053085.1"/>
</dbReference>
<reference evidence="14 15" key="1">
    <citation type="submission" date="2020-05" db="EMBL/GenBank/DDBJ databases">
        <title>Complete genome sequence of Gemmatimonas greenlandica TET16.</title>
        <authorList>
            <person name="Zeng Y."/>
        </authorList>
    </citation>
    <scope>NUCLEOTIDE SEQUENCE [LARGE SCALE GENOMIC DNA]</scope>
    <source>
        <strain evidence="14 15">TET16</strain>
    </source>
</reference>
<evidence type="ECO:0000256" key="11">
    <source>
        <dbReference type="SAM" id="Phobius"/>
    </source>
</evidence>
<evidence type="ECO:0000259" key="13">
    <source>
        <dbReference type="Pfam" id="PF18075"/>
    </source>
</evidence>
<dbReference type="AlphaFoldDB" id="A0A6M4IL61"/>
<evidence type="ECO:0000313" key="14">
    <source>
        <dbReference type="EMBL" id="QJR34608.1"/>
    </source>
</evidence>
<feature type="transmembrane region" description="Helical" evidence="11">
    <location>
        <begin position="252"/>
        <end position="271"/>
    </location>
</feature>
<keyword evidence="7 11" id="KW-1133">Transmembrane helix</keyword>
<evidence type="ECO:0000256" key="5">
    <source>
        <dbReference type="ARBA" id="ARBA00022618"/>
    </source>
</evidence>
<dbReference type="PANTHER" id="PTHR47755:SF1">
    <property type="entry name" value="CELL DIVISION PROTEIN FTSX"/>
    <property type="match status" value="1"/>
</dbReference>
<evidence type="ECO:0000256" key="6">
    <source>
        <dbReference type="ARBA" id="ARBA00022692"/>
    </source>
</evidence>
<gene>
    <name evidence="14" type="ORF">HKW67_03280</name>
</gene>
<dbReference type="EMBL" id="CP053085">
    <property type="protein sequence ID" value="QJR34608.1"/>
    <property type="molecule type" value="Genomic_DNA"/>
</dbReference>
<evidence type="ECO:0000313" key="15">
    <source>
        <dbReference type="Proteomes" id="UP000500938"/>
    </source>
</evidence>